<reference evidence="2" key="2">
    <citation type="submission" date="2025-08" db="UniProtKB">
        <authorList>
            <consortium name="Ensembl"/>
        </authorList>
    </citation>
    <scope>IDENTIFICATION</scope>
</reference>
<dbReference type="GO" id="GO:0005634">
    <property type="term" value="C:nucleus"/>
    <property type="evidence" value="ECO:0007669"/>
    <property type="project" value="TreeGrafter"/>
</dbReference>
<reference evidence="2" key="3">
    <citation type="submission" date="2025-09" db="UniProtKB">
        <authorList>
            <consortium name="Ensembl"/>
        </authorList>
    </citation>
    <scope>IDENTIFICATION</scope>
</reference>
<organism evidence="2 3">
    <name type="scientific">Melopsittacus undulatus</name>
    <name type="common">Budgerigar</name>
    <name type="synonym">Psittacus undulatus</name>
    <dbReference type="NCBI Taxonomy" id="13146"/>
    <lineage>
        <taxon>Eukaryota</taxon>
        <taxon>Metazoa</taxon>
        <taxon>Chordata</taxon>
        <taxon>Craniata</taxon>
        <taxon>Vertebrata</taxon>
        <taxon>Euteleostomi</taxon>
        <taxon>Archelosauria</taxon>
        <taxon>Archosauria</taxon>
        <taxon>Dinosauria</taxon>
        <taxon>Saurischia</taxon>
        <taxon>Theropoda</taxon>
        <taxon>Coelurosauria</taxon>
        <taxon>Aves</taxon>
        <taxon>Neognathae</taxon>
        <taxon>Neoaves</taxon>
        <taxon>Telluraves</taxon>
        <taxon>Australaves</taxon>
        <taxon>Psittaciformes</taxon>
        <taxon>Psittaculidae</taxon>
        <taxon>Melopsittacus</taxon>
    </lineage>
</organism>
<dbReference type="GO" id="GO:0007095">
    <property type="term" value="P:mitotic G2 DNA damage checkpoint signaling"/>
    <property type="evidence" value="ECO:0007669"/>
    <property type="project" value="TreeGrafter"/>
</dbReference>
<dbReference type="Ensembl" id="ENSMUNT00000003575.2">
    <property type="protein sequence ID" value="ENSMUNP00000003033.2"/>
    <property type="gene ID" value="ENSMUNG00000002623.2"/>
</dbReference>
<dbReference type="InterPro" id="IPR049472">
    <property type="entry name" value="MRNIP_N"/>
</dbReference>
<dbReference type="GO" id="GO:0003682">
    <property type="term" value="F:chromatin binding"/>
    <property type="evidence" value="ECO:0007669"/>
    <property type="project" value="TreeGrafter"/>
</dbReference>
<dbReference type="OrthoDB" id="5960226at2759"/>
<reference evidence="2" key="1">
    <citation type="submission" date="2020-03" db="EMBL/GenBank/DDBJ databases">
        <title>Melopsittacus undulatus (budgerigar) genome, bMelUnd1, maternal haplotype with Z.</title>
        <authorList>
            <person name="Gedman G."/>
            <person name="Mountcastle J."/>
            <person name="Haase B."/>
            <person name="Formenti G."/>
            <person name="Wright T."/>
            <person name="Apodaca J."/>
            <person name="Pelan S."/>
            <person name="Chow W."/>
            <person name="Rhie A."/>
            <person name="Howe K."/>
            <person name="Fedrigo O."/>
            <person name="Jarvis E.D."/>
        </authorList>
    </citation>
    <scope>NUCLEOTIDE SEQUENCE [LARGE SCALE GENOMIC DNA]</scope>
</reference>
<feature type="domain" description="MRN complex-interacting protein N-terminal" evidence="1">
    <location>
        <begin position="8"/>
        <end position="108"/>
    </location>
</feature>
<evidence type="ECO:0000313" key="3">
    <source>
        <dbReference type="Proteomes" id="UP000694405"/>
    </source>
</evidence>
<dbReference type="PANTHER" id="PTHR15863">
    <property type="entry name" value="MRN COMPLEX-INTERACTING PROTEIN"/>
    <property type="match status" value="1"/>
</dbReference>
<keyword evidence="3" id="KW-1185">Reference proteome</keyword>
<dbReference type="Proteomes" id="UP000694405">
    <property type="component" value="Chromosome 10"/>
</dbReference>
<accession>A0A8V5FYT9</accession>
<dbReference type="PANTHER" id="PTHR15863:SF2">
    <property type="entry name" value="MRN COMPLEX-INTERACTING PROTEIN"/>
    <property type="match status" value="1"/>
</dbReference>
<dbReference type="AlphaFoldDB" id="A0A8C6IW55"/>
<accession>A0A8C6IW55</accession>
<sequence>MAPQCWALRCCRCRRFQVQQAKRSGKWSCCVCGQRQAVQKLYGQGSALDCRRHVQKLNLLQGEAEEAIGWTFRCVEDSVNDSKNTAAQHADSSVQQEGRAAVSRWSKYLDKDNEDQEDEEEEAGTERQLFCSRRKTTVGEQRKHQKSFLSSDAQEYAEENEVCQLAYQAKKCKKSSVAVPDQDDGDAVCGQSIAPAICEPIVPKKNTPTPSACTKPSKWEKFLSHSNNYSENAARVTLSPQEGSGRLGLHSMTAADADTVSRCSEQAQRTLSQGTGFEFKKCIASTEQIGSKLPGTMVSSISCPAGEDVLFKEPQNQLIRAGSGVIDTTGGRCCSDSTRRTNTFVNCSNGPKPSIISCEHLFCTGDEFDDDLW</sequence>
<evidence type="ECO:0000313" key="2">
    <source>
        <dbReference type="Ensembl" id="ENSMUNP00000003033.2"/>
    </source>
</evidence>
<name>A0A8C6IW55_MELUD</name>
<dbReference type="Pfam" id="PF15749">
    <property type="entry name" value="MRNIP"/>
    <property type="match status" value="1"/>
</dbReference>
<evidence type="ECO:0000259" key="1">
    <source>
        <dbReference type="Pfam" id="PF15749"/>
    </source>
</evidence>
<protein>
    <recommendedName>
        <fullName evidence="1">MRN complex-interacting protein N-terminal domain-containing protein</fullName>
    </recommendedName>
</protein>
<dbReference type="InterPro" id="IPR032739">
    <property type="entry name" value="MRNIP"/>
</dbReference>
<proteinExistence type="predicted"/>
<gene>
    <name evidence="2" type="primary">LOC101873844</name>
</gene>